<dbReference type="Pfam" id="PF09981">
    <property type="entry name" value="DUF2218"/>
    <property type="match status" value="1"/>
</dbReference>
<dbReference type="EMBL" id="CP028519">
    <property type="protein sequence ID" value="AVY95151.1"/>
    <property type="molecule type" value="Genomic_DNA"/>
</dbReference>
<dbReference type="Gene3D" id="3.30.310.50">
    <property type="entry name" value="Alpha-D-phosphohexomutase, C-terminal domain"/>
    <property type="match status" value="1"/>
</dbReference>
<dbReference type="Proteomes" id="UP000244173">
    <property type="component" value="Chromosome"/>
</dbReference>
<accession>A0A2S0PCR7</accession>
<gene>
    <name evidence="1" type="ORF">DAI18_14680</name>
</gene>
<dbReference type="RefSeq" id="WP_036386819.1">
    <property type="nucleotide sequence ID" value="NZ_CALFSO010000128.1"/>
</dbReference>
<dbReference type="InterPro" id="IPR014543">
    <property type="entry name" value="UCP028291"/>
</dbReference>
<keyword evidence="2" id="KW-1185">Reference proteome</keyword>
<proteinExistence type="predicted"/>
<protein>
    <submittedName>
        <fullName evidence="1">DUF2218 domain-containing protein</fullName>
    </submittedName>
</protein>
<dbReference type="OrthoDB" id="9806511at2"/>
<dbReference type="PIRSF" id="PIRSF028291">
    <property type="entry name" value="UCP028291"/>
    <property type="match status" value="1"/>
</dbReference>
<sequence length="96" mass="10656">MRTSTAILTTPDASRHLFKLCKHFARKIPVEFDERHGEIRFPFGVCRLAATADAMELHCEAGDDAGLTRLQDVIGSHVELVTRSTTLLSPVWQPAP</sequence>
<evidence type="ECO:0000313" key="2">
    <source>
        <dbReference type="Proteomes" id="UP000244173"/>
    </source>
</evidence>
<evidence type="ECO:0000313" key="1">
    <source>
        <dbReference type="EMBL" id="AVY95151.1"/>
    </source>
</evidence>
<name>A0A2S0PCR7_9NEIS</name>
<dbReference type="AlphaFoldDB" id="A0A2S0PCR7"/>
<dbReference type="KEGG" id="maer:DAI18_14680"/>
<organism evidence="1 2">
    <name type="scientific">Microvirgula aerodenitrificans</name>
    <dbReference type="NCBI Taxonomy" id="57480"/>
    <lineage>
        <taxon>Bacteria</taxon>
        <taxon>Pseudomonadati</taxon>
        <taxon>Pseudomonadota</taxon>
        <taxon>Betaproteobacteria</taxon>
        <taxon>Neisseriales</taxon>
        <taxon>Aquaspirillaceae</taxon>
        <taxon>Microvirgula</taxon>
    </lineage>
</organism>
<reference evidence="1 2" key="1">
    <citation type="submission" date="2018-04" db="EMBL/GenBank/DDBJ databases">
        <title>Denitrifier Microvirgula.</title>
        <authorList>
            <person name="Anderson E."/>
            <person name="Jang J."/>
            <person name="Ishii S."/>
        </authorList>
    </citation>
    <scope>NUCLEOTIDE SEQUENCE [LARGE SCALE GENOMIC DNA]</scope>
    <source>
        <strain evidence="1 2">BE2.4</strain>
    </source>
</reference>
<dbReference type="STRING" id="1122240.GCA_000620105_03536"/>